<dbReference type="AlphaFoldDB" id="A0A512NL65"/>
<dbReference type="Proteomes" id="UP000321058">
    <property type="component" value="Unassembled WGS sequence"/>
</dbReference>
<evidence type="ECO:0000259" key="6">
    <source>
        <dbReference type="PROSITE" id="PS50893"/>
    </source>
</evidence>
<dbReference type="GO" id="GO:0015658">
    <property type="term" value="F:branched-chain amino acid transmembrane transporter activity"/>
    <property type="evidence" value="ECO:0007669"/>
    <property type="project" value="TreeGrafter"/>
</dbReference>
<evidence type="ECO:0000256" key="1">
    <source>
        <dbReference type="ARBA" id="ARBA00005417"/>
    </source>
</evidence>
<dbReference type="PANTHER" id="PTHR43820">
    <property type="entry name" value="HIGH-AFFINITY BRANCHED-CHAIN AMINO ACID TRANSPORT ATP-BINDING PROTEIN LIVF"/>
    <property type="match status" value="1"/>
</dbReference>
<accession>A0A512NL65</accession>
<evidence type="ECO:0000256" key="3">
    <source>
        <dbReference type="ARBA" id="ARBA00022741"/>
    </source>
</evidence>
<keyword evidence="5" id="KW-0029">Amino-acid transport</keyword>
<evidence type="ECO:0000313" key="7">
    <source>
        <dbReference type="EMBL" id="GEP59684.1"/>
    </source>
</evidence>
<keyword evidence="2" id="KW-0813">Transport</keyword>
<dbReference type="GO" id="GO:0015807">
    <property type="term" value="P:L-amino acid transport"/>
    <property type="evidence" value="ECO:0007669"/>
    <property type="project" value="TreeGrafter"/>
</dbReference>
<dbReference type="InterPro" id="IPR027417">
    <property type="entry name" value="P-loop_NTPase"/>
</dbReference>
<reference evidence="7 8" key="1">
    <citation type="submission" date="2019-07" db="EMBL/GenBank/DDBJ databases">
        <title>Whole genome shotgun sequence of Reyranella soli NBRC 108950.</title>
        <authorList>
            <person name="Hosoyama A."/>
            <person name="Uohara A."/>
            <person name="Ohji S."/>
            <person name="Ichikawa N."/>
        </authorList>
    </citation>
    <scope>NUCLEOTIDE SEQUENCE [LARGE SCALE GENOMIC DNA]</scope>
    <source>
        <strain evidence="7 8">NBRC 108950</strain>
    </source>
</reference>
<dbReference type="Gene3D" id="3.40.50.300">
    <property type="entry name" value="P-loop containing nucleotide triphosphate hydrolases"/>
    <property type="match status" value="1"/>
</dbReference>
<dbReference type="PROSITE" id="PS50893">
    <property type="entry name" value="ABC_TRANSPORTER_2"/>
    <property type="match status" value="1"/>
</dbReference>
<comment type="similarity">
    <text evidence="1">Belongs to the ABC transporter superfamily.</text>
</comment>
<evidence type="ECO:0000256" key="2">
    <source>
        <dbReference type="ARBA" id="ARBA00022448"/>
    </source>
</evidence>
<dbReference type="InterPro" id="IPR003439">
    <property type="entry name" value="ABC_transporter-like_ATP-bd"/>
</dbReference>
<dbReference type="CDD" id="cd03224">
    <property type="entry name" value="ABC_TM1139_LivF_branched"/>
    <property type="match status" value="1"/>
</dbReference>
<dbReference type="InterPro" id="IPR003593">
    <property type="entry name" value="AAA+_ATPase"/>
</dbReference>
<dbReference type="EMBL" id="BKAJ01000137">
    <property type="protein sequence ID" value="GEP59684.1"/>
    <property type="molecule type" value="Genomic_DNA"/>
</dbReference>
<dbReference type="GO" id="GO:0005524">
    <property type="term" value="F:ATP binding"/>
    <property type="evidence" value="ECO:0007669"/>
    <property type="project" value="UniProtKB-KW"/>
</dbReference>
<feature type="domain" description="ABC transporter" evidence="6">
    <location>
        <begin position="10"/>
        <end position="242"/>
    </location>
</feature>
<dbReference type="InterPro" id="IPR017871">
    <property type="entry name" value="ABC_transporter-like_CS"/>
</dbReference>
<evidence type="ECO:0000256" key="5">
    <source>
        <dbReference type="ARBA" id="ARBA00022970"/>
    </source>
</evidence>
<evidence type="ECO:0000256" key="4">
    <source>
        <dbReference type="ARBA" id="ARBA00022840"/>
    </source>
</evidence>
<organism evidence="7 8">
    <name type="scientific">Reyranella soli</name>
    <dbReference type="NCBI Taxonomy" id="1230389"/>
    <lineage>
        <taxon>Bacteria</taxon>
        <taxon>Pseudomonadati</taxon>
        <taxon>Pseudomonadota</taxon>
        <taxon>Alphaproteobacteria</taxon>
        <taxon>Hyphomicrobiales</taxon>
        <taxon>Reyranellaceae</taxon>
        <taxon>Reyranella</taxon>
    </lineage>
</organism>
<proteinExistence type="inferred from homology"/>
<dbReference type="PROSITE" id="PS00211">
    <property type="entry name" value="ABC_TRANSPORTER_1"/>
    <property type="match status" value="1"/>
</dbReference>
<dbReference type="GO" id="GO:0016887">
    <property type="term" value="F:ATP hydrolysis activity"/>
    <property type="evidence" value="ECO:0007669"/>
    <property type="project" value="InterPro"/>
</dbReference>
<dbReference type="Pfam" id="PF00005">
    <property type="entry name" value="ABC_tran"/>
    <property type="match status" value="1"/>
</dbReference>
<dbReference type="SUPFAM" id="SSF52540">
    <property type="entry name" value="P-loop containing nucleoside triphosphate hydrolases"/>
    <property type="match status" value="1"/>
</dbReference>
<sequence length="242" mass="26409">MQRMAEPAMLEIRGLDVAYGDYQVLWDVSIDVAAGEIVAILGPNGSGKSTVLKAIIGLCRARSGTIRFEGNDLARLAVHDRAGIGIAMVMERRRLFPAMTVRENVLLGAYPAAVRHDAEARLGWVEGLFPILRERGAQPAGRLSGGEQQMVAIARGLMAKPRLLLMDEPYLGLAPKVVLQINDIIRRINAEGIAVVFNEQNVNLSFALAHRGYLLESGRLMLGGTGQEMLHSDVVRRVYLGE</sequence>
<dbReference type="SMART" id="SM00382">
    <property type="entry name" value="AAA"/>
    <property type="match status" value="1"/>
</dbReference>
<gene>
    <name evidence="7" type="ORF">RSO01_68500</name>
</gene>
<dbReference type="InterPro" id="IPR052156">
    <property type="entry name" value="BCAA_Transport_ATP-bd_LivF"/>
</dbReference>
<name>A0A512NL65_9HYPH</name>
<evidence type="ECO:0000313" key="8">
    <source>
        <dbReference type="Proteomes" id="UP000321058"/>
    </source>
</evidence>
<protein>
    <submittedName>
        <fullName evidence="7">ABC transporter ATP-binding protein</fullName>
    </submittedName>
</protein>
<keyword evidence="4 7" id="KW-0067">ATP-binding</keyword>
<keyword evidence="8" id="KW-1185">Reference proteome</keyword>
<keyword evidence="3" id="KW-0547">Nucleotide-binding</keyword>
<comment type="caution">
    <text evidence="7">The sequence shown here is derived from an EMBL/GenBank/DDBJ whole genome shotgun (WGS) entry which is preliminary data.</text>
</comment>
<dbReference type="PANTHER" id="PTHR43820:SF4">
    <property type="entry name" value="HIGH-AFFINITY BRANCHED-CHAIN AMINO ACID TRANSPORT ATP-BINDING PROTEIN LIVF"/>
    <property type="match status" value="1"/>
</dbReference>